<proteinExistence type="predicted"/>
<accession>A0A0D0A2M2</accession>
<sequence>MSSSSGTSSCACPLPRPSFHSPLFRPNRAALLRVFVPSPDGTWLSDVSVEECEAELRRSATGAVKLLRAGDVVWDIALGDEGNIGRMVWDGGYLVDLDYRYSRLGELSPYFHSLAFPPSYFHRVIRIGASAGHNPQANPIVYVDVSPWGPEIARNLQLLQERGKAETPHGALHDVVLWVHRSSFKIHPPALTDHARVHSHLREHFPHLVPRSERRAIPNLPGFFIDPNWYGTVVVEVEGTQEGLSDLQDRCGPGVFPPRPEAITGIVKGVDRRRIWRVIREKSRPGEIWLRVVREKERVTW</sequence>
<reference evidence="2" key="2">
    <citation type="submission" date="2015-01" db="EMBL/GenBank/DDBJ databases">
        <title>Evolutionary Origins and Diversification of the Mycorrhizal Mutualists.</title>
        <authorList>
            <consortium name="DOE Joint Genome Institute"/>
            <consortium name="Mycorrhizal Genomics Consortium"/>
            <person name="Kohler A."/>
            <person name="Kuo A."/>
            <person name="Nagy L.G."/>
            <person name="Floudas D."/>
            <person name="Copeland A."/>
            <person name="Barry K.W."/>
            <person name="Cichocki N."/>
            <person name="Veneault-Fourrey C."/>
            <person name="LaButti K."/>
            <person name="Lindquist E.A."/>
            <person name="Lipzen A."/>
            <person name="Lundell T."/>
            <person name="Morin E."/>
            <person name="Murat C."/>
            <person name="Riley R."/>
            <person name="Ohm R."/>
            <person name="Sun H."/>
            <person name="Tunlid A."/>
            <person name="Henrissat B."/>
            <person name="Grigoriev I.V."/>
            <person name="Hibbett D.S."/>
            <person name="Martin F."/>
        </authorList>
    </citation>
    <scope>NUCLEOTIDE SEQUENCE [LARGE SCALE GENOMIC DNA]</scope>
    <source>
        <strain evidence="2">441</strain>
    </source>
</reference>
<dbReference type="AlphaFoldDB" id="A0A0D0A2M2"/>
<reference evidence="1 2" key="1">
    <citation type="submission" date="2014-04" db="EMBL/GenBank/DDBJ databases">
        <authorList>
            <consortium name="DOE Joint Genome Institute"/>
            <person name="Kuo A."/>
            <person name="Kohler A."/>
            <person name="Costa M.D."/>
            <person name="Nagy L.G."/>
            <person name="Floudas D."/>
            <person name="Copeland A."/>
            <person name="Barry K.W."/>
            <person name="Cichocki N."/>
            <person name="Veneault-Fourrey C."/>
            <person name="LaButti K."/>
            <person name="Lindquist E.A."/>
            <person name="Lipzen A."/>
            <person name="Lundell T."/>
            <person name="Morin E."/>
            <person name="Murat C."/>
            <person name="Sun H."/>
            <person name="Tunlid A."/>
            <person name="Henrissat B."/>
            <person name="Grigoriev I.V."/>
            <person name="Hibbett D.S."/>
            <person name="Martin F."/>
            <person name="Nordberg H.P."/>
            <person name="Cantor M.N."/>
            <person name="Hua S.X."/>
        </authorList>
    </citation>
    <scope>NUCLEOTIDE SEQUENCE [LARGE SCALE GENOMIC DNA]</scope>
    <source>
        <strain evidence="1 2">441</strain>
    </source>
</reference>
<dbReference type="STRING" id="765257.A0A0D0A2M2"/>
<dbReference type="OrthoDB" id="3365519at2759"/>
<protein>
    <submittedName>
        <fullName evidence="1">Uncharacterized protein</fullName>
    </submittedName>
</protein>
<gene>
    <name evidence="1" type="ORF">PISMIDRAFT_95209</name>
</gene>
<organism evidence="1 2">
    <name type="scientific">Pisolithus microcarpus 441</name>
    <dbReference type="NCBI Taxonomy" id="765257"/>
    <lineage>
        <taxon>Eukaryota</taxon>
        <taxon>Fungi</taxon>
        <taxon>Dikarya</taxon>
        <taxon>Basidiomycota</taxon>
        <taxon>Agaricomycotina</taxon>
        <taxon>Agaricomycetes</taxon>
        <taxon>Agaricomycetidae</taxon>
        <taxon>Boletales</taxon>
        <taxon>Sclerodermatineae</taxon>
        <taxon>Pisolithaceae</taxon>
        <taxon>Pisolithus</taxon>
    </lineage>
</organism>
<dbReference type="EMBL" id="KN833702">
    <property type="protein sequence ID" value="KIK26318.1"/>
    <property type="molecule type" value="Genomic_DNA"/>
</dbReference>
<evidence type="ECO:0000313" key="1">
    <source>
        <dbReference type="EMBL" id="KIK26318.1"/>
    </source>
</evidence>
<evidence type="ECO:0000313" key="2">
    <source>
        <dbReference type="Proteomes" id="UP000054018"/>
    </source>
</evidence>
<name>A0A0D0A2M2_9AGAM</name>
<keyword evidence="2" id="KW-1185">Reference proteome</keyword>
<dbReference type="HOGENOM" id="CLU_022144_0_0_1"/>
<dbReference type="Proteomes" id="UP000054018">
    <property type="component" value="Unassembled WGS sequence"/>
</dbReference>